<gene>
    <name evidence="2" type="ORF">Pcinc_019267</name>
</gene>
<accession>A0AAE1KLF7</accession>
<protein>
    <submittedName>
        <fullName evidence="2">Uncharacterized protein</fullName>
    </submittedName>
</protein>
<comment type="caution">
    <text evidence="2">The sequence shown here is derived from an EMBL/GenBank/DDBJ whole genome shotgun (WGS) entry which is preliminary data.</text>
</comment>
<evidence type="ECO:0000313" key="2">
    <source>
        <dbReference type="EMBL" id="KAK3875888.1"/>
    </source>
</evidence>
<reference evidence="2" key="1">
    <citation type="submission" date="2023-10" db="EMBL/GenBank/DDBJ databases">
        <title>Genome assemblies of two species of porcelain crab, Petrolisthes cinctipes and Petrolisthes manimaculis (Anomura: Porcellanidae).</title>
        <authorList>
            <person name="Angst P."/>
        </authorList>
    </citation>
    <scope>NUCLEOTIDE SEQUENCE</scope>
    <source>
        <strain evidence="2">PB745_01</strain>
        <tissue evidence="2">Gill</tissue>
    </source>
</reference>
<sequence length="125" mass="14553">MMRGREEGGEGRKEELKDDERERGREGGRDEAEGVFEQWTVMEGRGCKKRWGAGERMEGRSEDNDGRIDDRVGERTEAEATRREWKEGKANTEKREGNTEWDNPVETETRLQCPKTETKFPCNEI</sequence>
<dbReference type="EMBL" id="JAWQEG010001901">
    <property type="protein sequence ID" value="KAK3875888.1"/>
    <property type="molecule type" value="Genomic_DNA"/>
</dbReference>
<organism evidence="2 3">
    <name type="scientific">Petrolisthes cinctipes</name>
    <name type="common">Flat porcelain crab</name>
    <dbReference type="NCBI Taxonomy" id="88211"/>
    <lineage>
        <taxon>Eukaryota</taxon>
        <taxon>Metazoa</taxon>
        <taxon>Ecdysozoa</taxon>
        <taxon>Arthropoda</taxon>
        <taxon>Crustacea</taxon>
        <taxon>Multicrustacea</taxon>
        <taxon>Malacostraca</taxon>
        <taxon>Eumalacostraca</taxon>
        <taxon>Eucarida</taxon>
        <taxon>Decapoda</taxon>
        <taxon>Pleocyemata</taxon>
        <taxon>Anomura</taxon>
        <taxon>Galatheoidea</taxon>
        <taxon>Porcellanidae</taxon>
        <taxon>Petrolisthes</taxon>
    </lineage>
</organism>
<dbReference type="AlphaFoldDB" id="A0AAE1KLF7"/>
<feature type="compositionally biased region" description="Basic and acidic residues" evidence="1">
    <location>
        <begin position="52"/>
        <end position="98"/>
    </location>
</feature>
<feature type="region of interest" description="Disordered" evidence="1">
    <location>
        <begin position="1"/>
        <end position="36"/>
    </location>
</feature>
<evidence type="ECO:0000256" key="1">
    <source>
        <dbReference type="SAM" id="MobiDB-lite"/>
    </source>
</evidence>
<evidence type="ECO:0000313" key="3">
    <source>
        <dbReference type="Proteomes" id="UP001286313"/>
    </source>
</evidence>
<feature type="region of interest" description="Disordered" evidence="1">
    <location>
        <begin position="50"/>
        <end position="109"/>
    </location>
</feature>
<feature type="compositionally biased region" description="Basic and acidic residues" evidence="1">
    <location>
        <begin position="1"/>
        <end position="32"/>
    </location>
</feature>
<keyword evidence="3" id="KW-1185">Reference proteome</keyword>
<name>A0AAE1KLF7_PETCI</name>
<dbReference type="Proteomes" id="UP001286313">
    <property type="component" value="Unassembled WGS sequence"/>
</dbReference>
<proteinExistence type="predicted"/>